<reference evidence="1 2" key="1">
    <citation type="journal article" date="2024" name="Nat. Commun.">
        <title>Phylogenomics reveals the evolutionary origins of lichenization in chlorophyte algae.</title>
        <authorList>
            <person name="Puginier C."/>
            <person name="Libourel C."/>
            <person name="Otte J."/>
            <person name="Skaloud P."/>
            <person name="Haon M."/>
            <person name="Grisel S."/>
            <person name="Petersen M."/>
            <person name="Berrin J.G."/>
            <person name="Delaux P.M."/>
            <person name="Dal Grande F."/>
            <person name="Keller J."/>
        </authorList>
    </citation>
    <scope>NUCLEOTIDE SEQUENCE [LARGE SCALE GENOMIC DNA]</scope>
    <source>
        <strain evidence="1 2">SAG 2043</strain>
    </source>
</reference>
<evidence type="ECO:0000313" key="1">
    <source>
        <dbReference type="EMBL" id="KAK9824126.1"/>
    </source>
</evidence>
<name>A0AAW1QRC5_9CHLO</name>
<dbReference type="Gene3D" id="3.10.350.10">
    <property type="entry name" value="LysM domain"/>
    <property type="match status" value="1"/>
</dbReference>
<protein>
    <recommendedName>
        <fullName evidence="3">LysM domain-containing protein</fullName>
    </recommendedName>
</protein>
<accession>A0AAW1QRC5</accession>
<keyword evidence="2" id="KW-1185">Reference proteome</keyword>
<dbReference type="AlphaFoldDB" id="A0AAW1QRC5"/>
<dbReference type="Proteomes" id="UP001489004">
    <property type="component" value="Unassembled WGS sequence"/>
</dbReference>
<dbReference type="EMBL" id="JALJOR010000002">
    <property type="protein sequence ID" value="KAK9824126.1"/>
    <property type="molecule type" value="Genomic_DNA"/>
</dbReference>
<comment type="caution">
    <text evidence="1">The sequence shown here is derived from an EMBL/GenBank/DDBJ whole genome shotgun (WGS) entry which is preliminary data.</text>
</comment>
<evidence type="ECO:0000313" key="2">
    <source>
        <dbReference type="Proteomes" id="UP001489004"/>
    </source>
</evidence>
<dbReference type="PANTHER" id="PTHR20932:SF8">
    <property type="entry name" value="LD22649P"/>
    <property type="match status" value="1"/>
</dbReference>
<gene>
    <name evidence="1" type="ORF">WJX72_007945</name>
</gene>
<dbReference type="PANTHER" id="PTHR20932">
    <property type="entry name" value="LYSM AND PUTATIVE PEPTIDOGLYCAN-BINDING DOMAIN-CONTAINING PROTEIN"/>
    <property type="match status" value="1"/>
</dbReference>
<evidence type="ECO:0008006" key="3">
    <source>
        <dbReference type="Google" id="ProtNLM"/>
    </source>
</evidence>
<dbReference type="InterPro" id="IPR036779">
    <property type="entry name" value="LysM_dom_sf"/>
</dbReference>
<dbReference type="InterPro" id="IPR045030">
    <property type="entry name" value="LYSM1-4"/>
</dbReference>
<sequence>MIRLLLETEKLPSGRFSIPLPKFPRAKIVNGATTPNLADLARAKAVSRGWKAAAEEPDVLRRCFKAQWGLTSLVGEPRRPSFYLSARLPGFVLEHVCRPADSIMSVALRYGVSEVSIRMANALMSEHSLRSRCHIFVPARSIDQVRGKELTSKISVLLSRGLKIDKDTAQFYLDAARGDIKEAYRCYEADMVWEAQQRCSAR</sequence>
<organism evidence="1 2">
    <name type="scientific">[Myrmecia] bisecta</name>
    <dbReference type="NCBI Taxonomy" id="41462"/>
    <lineage>
        <taxon>Eukaryota</taxon>
        <taxon>Viridiplantae</taxon>
        <taxon>Chlorophyta</taxon>
        <taxon>core chlorophytes</taxon>
        <taxon>Trebouxiophyceae</taxon>
        <taxon>Trebouxiales</taxon>
        <taxon>Trebouxiaceae</taxon>
        <taxon>Myrmecia</taxon>
    </lineage>
</organism>
<proteinExistence type="predicted"/>